<keyword evidence="1" id="KW-0812">Transmembrane</keyword>
<evidence type="ECO:0000313" key="2">
    <source>
        <dbReference type="EMBL" id="KAL2714150.1"/>
    </source>
</evidence>
<feature type="transmembrane region" description="Helical" evidence="1">
    <location>
        <begin position="43"/>
        <end position="62"/>
    </location>
</feature>
<name>A0ABD2A0K1_VESSQ</name>
<sequence>MACLKRPSFTTLIVYLVYLLTLFGSYCQMAPVANNTHARRINFTITLKVLIKVIHFQKIFLFNNKIIKKFMRSIESRRVSDATGIELYLLND</sequence>
<reference evidence="2 3" key="1">
    <citation type="journal article" date="2024" name="Ann. Entomol. Soc. Am.">
        <title>Genomic analyses of the southern and eastern yellowjacket wasps (Hymenoptera: Vespidae) reveal evolutionary signatures of social life.</title>
        <authorList>
            <person name="Catto M.A."/>
            <person name="Caine P.B."/>
            <person name="Orr S.E."/>
            <person name="Hunt B.G."/>
            <person name="Goodisman M.A.D."/>
        </authorList>
    </citation>
    <scope>NUCLEOTIDE SEQUENCE [LARGE SCALE GENOMIC DNA]</scope>
    <source>
        <strain evidence="2">233</strain>
        <tissue evidence="2">Head and thorax</tissue>
    </source>
</reference>
<evidence type="ECO:0000313" key="3">
    <source>
        <dbReference type="Proteomes" id="UP001607302"/>
    </source>
</evidence>
<dbReference type="Proteomes" id="UP001607302">
    <property type="component" value="Unassembled WGS sequence"/>
</dbReference>
<proteinExistence type="predicted"/>
<keyword evidence="1" id="KW-0472">Membrane</keyword>
<dbReference type="AlphaFoldDB" id="A0ABD2A0K1"/>
<gene>
    <name evidence="2" type="ORF">V1478_016707</name>
</gene>
<protein>
    <submittedName>
        <fullName evidence="2">Microsomal triacylglycerol transfer protein isoform X1</fullName>
    </submittedName>
</protein>
<organism evidence="2 3">
    <name type="scientific">Vespula squamosa</name>
    <name type="common">Southern yellow jacket</name>
    <name type="synonym">Wasp</name>
    <dbReference type="NCBI Taxonomy" id="30214"/>
    <lineage>
        <taxon>Eukaryota</taxon>
        <taxon>Metazoa</taxon>
        <taxon>Ecdysozoa</taxon>
        <taxon>Arthropoda</taxon>
        <taxon>Hexapoda</taxon>
        <taxon>Insecta</taxon>
        <taxon>Pterygota</taxon>
        <taxon>Neoptera</taxon>
        <taxon>Endopterygota</taxon>
        <taxon>Hymenoptera</taxon>
        <taxon>Apocrita</taxon>
        <taxon>Aculeata</taxon>
        <taxon>Vespoidea</taxon>
        <taxon>Vespidae</taxon>
        <taxon>Vespinae</taxon>
        <taxon>Vespula</taxon>
    </lineage>
</organism>
<keyword evidence="3" id="KW-1185">Reference proteome</keyword>
<feature type="transmembrane region" description="Helical" evidence="1">
    <location>
        <begin position="12"/>
        <end position="31"/>
    </location>
</feature>
<evidence type="ECO:0000256" key="1">
    <source>
        <dbReference type="SAM" id="Phobius"/>
    </source>
</evidence>
<dbReference type="EMBL" id="JAUDFV010000157">
    <property type="protein sequence ID" value="KAL2714150.1"/>
    <property type="molecule type" value="Genomic_DNA"/>
</dbReference>
<comment type="caution">
    <text evidence="2">The sequence shown here is derived from an EMBL/GenBank/DDBJ whole genome shotgun (WGS) entry which is preliminary data.</text>
</comment>
<accession>A0ABD2A0K1</accession>
<keyword evidence="1" id="KW-1133">Transmembrane helix</keyword>